<keyword evidence="3" id="KW-1185">Reference proteome</keyword>
<name>A0ABW5ULT8_9BURK</name>
<dbReference type="Proteomes" id="UP001597463">
    <property type="component" value="Unassembled WGS sequence"/>
</dbReference>
<gene>
    <name evidence="2" type="ORF">ACFSW6_08825</name>
</gene>
<organism evidence="2 3">
    <name type="scientific">Comamonas terrae</name>
    <dbReference type="NCBI Taxonomy" id="673548"/>
    <lineage>
        <taxon>Bacteria</taxon>
        <taxon>Pseudomonadati</taxon>
        <taxon>Pseudomonadota</taxon>
        <taxon>Betaproteobacteria</taxon>
        <taxon>Burkholderiales</taxon>
        <taxon>Comamonadaceae</taxon>
        <taxon>Comamonas</taxon>
    </lineage>
</organism>
<evidence type="ECO:0000313" key="2">
    <source>
        <dbReference type="EMBL" id="MFD2754190.1"/>
    </source>
</evidence>
<proteinExistence type="predicted"/>
<accession>A0ABW5ULT8</accession>
<dbReference type="EMBL" id="JBHUMV010000003">
    <property type="protein sequence ID" value="MFD2754190.1"/>
    <property type="molecule type" value="Genomic_DNA"/>
</dbReference>
<comment type="caution">
    <text evidence="2">The sequence shown here is derived from an EMBL/GenBank/DDBJ whole genome shotgun (WGS) entry which is preliminary data.</text>
</comment>
<dbReference type="RefSeq" id="WP_157081774.1">
    <property type="nucleotide sequence ID" value="NZ_BCNT01000001.1"/>
</dbReference>
<evidence type="ECO:0000256" key="1">
    <source>
        <dbReference type="SAM" id="MobiDB-lite"/>
    </source>
</evidence>
<evidence type="ECO:0000313" key="3">
    <source>
        <dbReference type="Proteomes" id="UP001597463"/>
    </source>
</evidence>
<feature type="region of interest" description="Disordered" evidence="1">
    <location>
        <begin position="31"/>
        <end position="50"/>
    </location>
</feature>
<sequence>MKDISYKQQTGKTGGSRPCCGWPRSAVIRMESGRAPLADTENASKTGAAPGNHTYLNVNFGQTTFIQWPALQVLQFCFIRATEAVACRPSWIGAAGPQ</sequence>
<protein>
    <submittedName>
        <fullName evidence="2">Uncharacterized protein</fullName>
    </submittedName>
</protein>
<reference evidence="3" key="1">
    <citation type="journal article" date="2019" name="Int. J. Syst. Evol. Microbiol.">
        <title>The Global Catalogue of Microorganisms (GCM) 10K type strain sequencing project: providing services to taxonomists for standard genome sequencing and annotation.</title>
        <authorList>
            <consortium name="The Broad Institute Genomics Platform"/>
            <consortium name="The Broad Institute Genome Sequencing Center for Infectious Disease"/>
            <person name="Wu L."/>
            <person name="Ma J."/>
        </authorList>
    </citation>
    <scope>NUCLEOTIDE SEQUENCE [LARGE SCALE GENOMIC DNA]</scope>
    <source>
        <strain evidence="3">TISTR 1906</strain>
    </source>
</reference>